<gene>
    <name evidence="3" type="ORF">FHR83_006658</name>
</gene>
<dbReference type="Proteomes" id="UP000590749">
    <property type="component" value="Unassembled WGS sequence"/>
</dbReference>
<reference evidence="3 4" key="1">
    <citation type="submission" date="2020-08" db="EMBL/GenBank/DDBJ databases">
        <title>Genomic Encyclopedia of Type Strains, Phase III (KMG-III): the genomes of soil and plant-associated and newly described type strains.</title>
        <authorList>
            <person name="Whitman W."/>
        </authorList>
    </citation>
    <scope>NUCLEOTIDE SEQUENCE [LARGE SCALE GENOMIC DNA]</scope>
    <source>
        <strain evidence="3 4">CECT 3287</strain>
    </source>
</reference>
<proteinExistence type="predicted"/>
<comment type="caution">
    <text evidence="3">The sequence shown here is derived from an EMBL/GenBank/DDBJ whole genome shotgun (WGS) entry which is preliminary data.</text>
</comment>
<dbReference type="AlphaFoldDB" id="A0A7W5FHZ0"/>
<accession>A0A7W5FHZ0</accession>
<protein>
    <submittedName>
        <fullName evidence="3">Uncharacterized protein</fullName>
    </submittedName>
</protein>
<feature type="region of interest" description="Disordered" evidence="2">
    <location>
        <begin position="108"/>
        <end position="127"/>
    </location>
</feature>
<organism evidence="3 4">
    <name type="scientific">Actinoplanes campanulatus</name>
    <dbReference type="NCBI Taxonomy" id="113559"/>
    <lineage>
        <taxon>Bacteria</taxon>
        <taxon>Bacillati</taxon>
        <taxon>Actinomycetota</taxon>
        <taxon>Actinomycetes</taxon>
        <taxon>Micromonosporales</taxon>
        <taxon>Micromonosporaceae</taxon>
        <taxon>Actinoplanes</taxon>
    </lineage>
</organism>
<keyword evidence="4" id="KW-1185">Reference proteome</keyword>
<dbReference type="EMBL" id="JACHXF010000017">
    <property type="protein sequence ID" value="MBB3098952.1"/>
    <property type="molecule type" value="Genomic_DNA"/>
</dbReference>
<evidence type="ECO:0000313" key="3">
    <source>
        <dbReference type="EMBL" id="MBB3098952.1"/>
    </source>
</evidence>
<name>A0A7W5FHZ0_9ACTN</name>
<dbReference type="RefSeq" id="WP_183225041.1">
    <property type="nucleotide sequence ID" value="NZ_BMPW01000020.1"/>
</dbReference>
<feature type="compositionally biased region" description="Basic and acidic residues" evidence="2">
    <location>
        <begin position="115"/>
        <end position="127"/>
    </location>
</feature>
<keyword evidence="1" id="KW-0175">Coiled coil</keyword>
<evidence type="ECO:0000256" key="2">
    <source>
        <dbReference type="SAM" id="MobiDB-lite"/>
    </source>
</evidence>
<evidence type="ECO:0000256" key="1">
    <source>
        <dbReference type="SAM" id="Coils"/>
    </source>
</evidence>
<evidence type="ECO:0000313" key="4">
    <source>
        <dbReference type="Proteomes" id="UP000590749"/>
    </source>
</evidence>
<feature type="coiled-coil region" evidence="1">
    <location>
        <begin position="46"/>
        <end position="73"/>
    </location>
</feature>
<sequence>MQTLTTITSGDPNVITSLVRDLTHATISPMPRRDRTVPDTPVLQALDEAVREYDEAEALLKAKDTKLREAIVEAAREAADKDSRLTIQHIAERVGWTRETINRIATKAGVRQRAARSEKAHDAASGT</sequence>